<reference evidence="2 3" key="1">
    <citation type="submission" date="2019-03" db="EMBL/GenBank/DDBJ databases">
        <title>Cohnella endophytica sp. nov., a novel endophytic bacterium isolated from bark of Sonneratia apetala.</title>
        <authorList>
            <person name="Tuo L."/>
        </authorList>
    </citation>
    <scope>NUCLEOTIDE SEQUENCE [LARGE SCALE GENOMIC DNA]</scope>
    <source>
        <strain evidence="2 3">CCTCC AB 208254</strain>
    </source>
</reference>
<dbReference type="EMBL" id="SOMN01000012">
    <property type="protein sequence ID" value="TFE26668.1"/>
    <property type="molecule type" value="Genomic_DNA"/>
</dbReference>
<evidence type="ECO:0000313" key="3">
    <source>
        <dbReference type="Proteomes" id="UP000297900"/>
    </source>
</evidence>
<gene>
    <name evidence="2" type="ORF">E2980_11165</name>
</gene>
<sequence>MSKSKRERMKEKAARHRKVSSSQIKSVPRAIKAEGSIGMQAHLASASPEWKRWYAEVSKHFR</sequence>
<evidence type="ECO:0000256" key="1">
    <source>
        <dbReference type="SAM" id="MobiDB-lite"/>
    </source>
</evidence>
<name>A0A4Y8M246_9BACL</name>
<proteinExistence type="predicted"/>
<comment type="caution">
    <text evidence="2">The sequence shown here is derived from an EMBL/GenBank/DDBJ whole genome shotgun (WGS) entry which is preliminary data.</text>
</comment>
<organism evidence="2 3">
    <name type="scientific">Cohnella luojiensis</name>
    <dbReference type="NCBI Taxonomy" id="652876"/>
    <lineage>
        <taxon>Bacteria</taxon>
        <taxon>Bacillati</taxon>
        <taxon>Bacillota</taxon>
        <taxon>Bacilli</taxon>
        <taxon>Bacillales</taxon>
        <taxon>Paenibacillaceae</taxon>
        <taxon>Cohnella</taxon>
    </lineage>
</organism>
<accession>A0A4Y8M246</accession>
<keyword evidence="3" id="KW-1185">Reference proteome</keyword>
<dbReference type="Proteomes" id="UP000297900">
    <property type="component" value="Unassembled WGS sequence"/>
</dbReference>
<evidence type="ECO:0000313" key="2">
    <source>
        <dbReference type="EMBL" id="TFE26668.1"/>
    </source>
</evidence>
<feature type="region of interest" description="Disordered" evidence="1">
    <location>
        <begin position="1"/>
        <end position="27"/>
    </location>
</feature>
<dbReference type="AlphaFoldDB" id="A0A4Y8M246"/>
<dbReference type="RefSeq" id="WP_135152272.1">
    <property type="nucleotide sequence ID" value="NZ_SOMN01000012.1"/>
</dbReference>
<protein>
    <submittedName>
        <fullName evidence="2">Uncharacterized protein</fullName>
    </submittedName>
</protein>